<keyword evidence="4" id="KW-0808">Transferase</keyword>
<dbReference type="GeneID" id="108737401"/>
<gene>
    <name evidence="12" type="primary">LOC108737401</name>
</gene>
<evidence type="ECO:0000256" key="6">
    <source>
        <dbReference type="ARBA" id="ARBA00022968"/>
    </source>
</evidence>
<dbReference type="GO" id="GO:0016758">
    <property type="term" value="F:hexosyltransferase activity"/>
    <property type="evidence" value="ECO:0007669"/>
    <property type="project" value="InterPro"/>
</dbReference>
<evidence type="ECO:0000256" key="2">
    <source>
        <dbReference type="ARBA" id="ARBA00008661"/>
    </source>
</evidence>
<dbReference type="PANTHER" id="PTHR11214:SF376">
    <property type="entry name" value="HEXOSYLTRANSFERASE"/>
    <property type="match status" value="1"/>
</dbReference>
<proteinExistence type="inferred from homology"/>
<keyword evidence="6 10" id="KW-0735">Signal-anchor</keyword>
<dbReference type="AlphaFoldDB" id="A0A1W4WYY7"/>
<sequence length="355" mass="41705">MKEWRWPNIAFVIFGFFVCLSVWHVINDPTSITVLHQYDIIPVYTLNTENFTKLNYPLETLPPLDYRKLITIREFRYNIFNNVCNNSIPFLLILVHSAPENVVKRMTIRETWGQNTKDVKVVFLIGNVSLDKIQSQLETENEQYRDLIQGNFLDAYRNMTFKHVMALKYAIYHCPKAKYILKTDDDIFVNIPTLLTFLKEELSPYGAENLLLCALLLESSRVKRTYRSKWRVSFKEYSGRYYPPYCSGYAIMYSPDVVFTLYKEAQKAQYFWIDDAYITGLLAQKAKISHTSVENLVLNKEEMREVLKTGNCHNCSKNFLFGQPDLTRDEILKMWKFIMQQQNISSSIGGTRMTR</sequence>
<dbReference type="GO" id="GO:0006493">
    <property type="term" value="P:protein O-linked glycosylation"/>
    <property type="evidence" value="ECO:0007669"/>
    <property type="project" value="TreeGrafter"/>
</dbReference>
<keyword evidence="7 10" id="KW-1133">Transmembrane helix</keyword>
<dbReference type="PANTHER" id="PTHR11214">
    <property type="entry name" value="BETA-1,3-N-ACETYLGLUCOSAMINYLTRANSFERASE"/>
    <property type="match status" value="1"/>
</dbReference>
<feature type="transmembrane region" description="Helical" evidence="10">
    <location>
        <begin position="7"/>
        <end position="26"/>
    </location>
</feature>
<dbReference type="EC" id="2.4.1.-" evidence="10"/>
<evidence type="ECO:0000256" key="10">
    <source>
        <dbReference type="RuleBase" id="RU363063"/>
    </source>
</evidence>
<evidence type="ECO:0000256" key="8">
    <source>
        <dbReference type="ARBA" id="ARBA00023034"/>
    </source>
</evidence>
<dbReference type="RefSeq" id="XP_018325732.1">
    <property type="nucleotide sequence ID" value="XM_018470230.2"/>
</dbReference>
<evidence type="ECO:0000256" key="9">
    <source>
        <dbReference type="ARBA" id="ARBA00023136"/>
    </source>
</evidence>
<evidence type="ECO:0000313" key="11">
    <source>
        <dbReference type="Proteomes" id="UP000192223"/>
    </source>
</evidence>
<evidence type="ECO:0000256" key="1">
    <source>
        <dbReference type="ARBA" id="ARBA00004323"/>
    </source>
</evidence>
<keyword evidence="11" id="KW-1185">Reference proteome</keyword>
<organism evidence="11 12">
    <name type="scientific">Agrilus planipennis</name>
    <name type="common">Emerald ash borer</name>
    <name type="synonym">Agrilus marcopoli</name>
    <dbReference type="NCBI Taxonomy" id="224129"/>
    <lineage>
        <taxon>Eukaryota</taxon>
        <taxon>Metazoa</taxon>
        <taxon>Ecdysozoa</taxon>
        <taxon>Arthropoda</taxon>
        <taxon>Hexapoda</taxon>
        <taxon>Insecta</taxon>
        <taxon>Pterygota</taxon>
        <taxon>Neoptera</taxon>
        <taxon>Endopterygota</taxon>
        <taxon>Coleoptera</taxon>
        <taxon>Polyphaga</taxon>
        <taxon>Elateriformia</taxon>
        <taxon>Buprestoidea</taxon>
        <taxon>Buprestidae</taxon>
        <taxon>Agrilinae</taxon>
        <taxon>Agrilus</taxon>
    </lineage>
</organism>
<keyword evidence="9 10" id="KW-0472">Membrane</keyword>
<accession>A0A1W4WYY7</accession>
<dbReference type="FunFam" id="3.90.550.50:FF:000028">
    <property type="entry name" value="Hexosyltransferase"/>
    <property type="match status" value="1"/>
</dbReference>
<comment type="subcellular location">
    <subcellularLocation>
        <location evidence="1 10">Golgi apparatus membrane</location>
        <topology evidence="1 10">Single-pass type II membrane protein</topology>
    </subcellularLocation>
</comment>
<comment type="similarity">
    <text evidence="2 10">Belongs to the glycosyltransferase 31 family.</text>
</comment>
<reference evidence="12" key="1">
    <citation type="submission" date="2025-08" db="UniProtKB">
        <authorList>
            <consortium name="RefSeq"/>
        </authorList>
    </citation>
    <scope>IDENTIFICATION</scope>
    <source>
        <tissue evidence="12">Entire body</tissue>
    </source>
</reference>
<dbReference type="Gene3D" id="3.90.550.50">
    <property type="match status" value="1"/>
</dbReference>
<keyword evidence="5 10" id="KW-0812">Transmembrane</keyword>
<keyword evidence="3 10" id="KW-0328">Glycosyltransferase</keyword>
<dbReference type="Pfam" id="PF01762">
    <property type="entry name" value="Galactosyl_T"/>
    <property type="match status" value="1"/>
</dbReference>
<evidence type="ECO:0000256" key="3">
    <source>
        <dbReference type="ARBA" id="ARBA00022676"/>
    </source>
</evidence>
<evidence type="ECO:0000256" key="4">
    <source>
        <dbReference type="ARBA" id="ARBA00022679"/>
    </source>
</evidence>
<name>A0A1W4WYY7_AGRPL</name>
<dbReference type="GO" id="GO:0000139">
    <property type="term" value="C:Golgi membrane"/>
    <property type="evidence" value="ECO:0007669"/>
    <property type="project" value="UniProtKB-SubCell"/>
</dbReference>
<dbReference type="FunCoup" id="A0A1W4WYY7">
    <property type="interactions" value="77"/>
</dbReference>
<dbReference type="Proteomes" id="UP000192223">
    <property type="component" value="Unplaced"/>
</dbReference>
<evidence type="ECO:0000313" key="12">
    <source>
        <dbReference type="RefSeq" id="XP_018325732.1"/>
    </source>
</evidence>
<dbReference type="InterPro" id="IPR002659">
    <property type="entry name" value="Glyco_trans_31"/>
</dbReference>
<protein>
    <recommendedName>
        <fullName evidence="10">Hexosyltransferase</fullName>
        <ecNumber evidence="10">2.4.1.-</ecNumber>
    </recommendedName>
</protein>
<dbReference type="OrthoDB" id="115198at2759"/>
<keyword evidence="8 10" id="KW-0333">Golgi apparatus</keyword>
<dbReference type="STRING" id="224129.A0A1W4WYY7"/>
<dbReference type="InParanoid" id="A0A1W4WYY7"/>
<evidence type="ECO:0000256" key="7">
    <source>
        <dbReference type="ARBA" id="ARBA00022989"/>
    </source>
</evidence>
<dbReference type="KEGG" id="apln:108737401"/>
<evidence type="ECO:0000256" key="5">
    <source>
        <dbReference type="ARBA" id="ARBA00022692"/>
    </source>
</evidence>